<protein>
    <recommendedName>
        <fullName evidence="3">DUF3293 domain-containing protein</fullName>
    </recommendedName>
</protein>
<gene>
    <name evidence="1" type="ORF">SADO_13778</name>
</gene>
<reference evidence="1 2" key="1">
    <citation type="submission" date="2013-03" db="EMBL/GenBank/DDBJ databases">
        <title>Salinisphaera dokdonensis CL-ES53 Genome Sequencing.</title>
        <authorList>
            <person name="Li C."/>
            <person name="Lai Q."/>
            <person name="Shao Z."/>
        </authorList>
    </citation>
    <scope>NUCLEOTIDE SEQUENCE [LARGE SCALE GENOMIC DNA]</scope>
    <source>
        <strain evidence="1 2">CL-ES53</strain>
    </source>
</reference>
<evidence type="ECO:0000313" key="1">
    <source>
        <dbReference type="EMBL" id="MES1930329.1"/>
    </source>
</evidence>
<evidence type="ECO:0000313" key="2">
    <source>
        <dbReference type="Proteomes" id="UP001460888"/>
    </source>
</evidence>
<evidence type="ECO:0008006" key="3">
    <source>
        <dbReference type="Google" id="ProtNLM"/>
    </source>
</evidence>
<keyword evidence="2" id="KW-1185">Reference proteome</keyword>
<dbReference type="InterPro" id="IPR021710">
    <property type="entry name" value="DUF3293"/>
</dbReference>
<name>A0ABV2B392_9GAMM</name>
<organism evidence="1 2">
    <name type="scientific">Salinisphaera dokdonensis CL-ES53</name>
    <dbReference type="NCBI Taxonomy" id="1304272"/>
    <lineage>
        <taxon>Bacteria</taxon>
        <taxon>Pseudomonadati</taxon>
        <taxon>Pseudomonadota</taxon>
        <taxon>Gammaproteobacteria</taxon>
        <taxon>Salinisphaerales</taxon>
        <taxon>Salinisphaeraceae</taxon>
        <taxon>Salinisphaera</taxon>
    </lineage>
</organism>
<dbReference type="EMBL" id="APND01000004">
    <property type="protein sequence ID" value="MES1930329.1"/>
    <property type="molecule type" value="Genomic_DNA"/>
</dbReference>
<accession>A0ABV2B392</accession>
<comment type="caution">
    <text evidence="1">The sequence shown here is derived from an EMBL/GenBank/DDBJ whole genome shotgun (WGS) entry which is preliminary data.</text>
</comment>
<dbReference type="Pfam" id="PF11697">
    <property type="entry name" value="DUF3293"/>
    <property type="match status" value="1"/>
</dbReference>
<proteinExistence type="predicted"/>
<dbReference type="Proteomes" id="UP001460888">
    <property type="component" value="Unassembled WGS sequence"/>
</dbReference>
<sequence>MSDDLNAAFEATRYRVFIDDNSHVLTIGAPCPEPLAVWVQRHAPGGCAWLITAFNPNAEQIDAERNRGRDALLHAWVARRASAWLETVNEDPADDWPDEPGVFVIGIEEGEVRAQARRFAQAAIVAVPADGPVTLVWF</sequence>
<dbReference type="RefSeq" id="WP_353112433.1">
    <property type="nucleotide sequence ID" value="NZ_APND01000004.1"/>
</dbReference>